<accession>A0ABT3PTF4</accession>
<feature type="compositionally biased region" description="Polar residues" evidence="1">
    <location>
        <begin position="320"/>
        <end position="337"/>
    </location>
</feature>
<feature type="compositionally biased region" description="Basic and acidic residues" evidence="1">
    <location>
        <begin position="290"/>
        <end position="308"/>
    </location>
</feature>
<keyword evidence="3" id="KW-1185">Reference proteome</keyword>
<organism evidence="2 3">
    <name type="scientific">Fodinibius salsisoli</name>
    <dbReference type="NCBI Taxonomy" id="2820877"/>
    <lineage>
        <taxon>Bacteria</taxon>
        <taxon>Pseudomonadati</taxon>
        <taxon>Balneolota</taxon>
        <taxon>Balneolia</taxon>
        <taxon>Balneolales</taxon>
        <taxon>Balneolaceae</taxon>
        <taxon>Fodinibius</taxon>
    </lineage>
</organism>
<feature type="region of interest" description="Disordered" evidence="1">
    <location>
        <begin position="242"/>
        <end position="457"/>
    </location>
</feature>
<comment type="caution">
    <text evidence="2">The sequence shown here is derived from an EMBL/GenBank/DDBJ whole genome shotgun (WGS) entry which is preliminary data.</text>
</comment>
<dbReference type="EMBL" id="JAGGJA010000024">
    <property type="protein sequence ID" value="MCW9709149.1"/>
    <property type="molecule type" value="Genomic_DNA"/>
</dbReference>
<protein>
    <submittedName>
        <fullName evidence="2">Uncharacterized protein</fullName>
    </submittedName>
</protein>
<name>A0ABT3PTF4_9BACT</name>
<reference evidence="2 3" key="1">
    <citation type="submission" date="2021-03" db="EMBL/GenBank/DDBJ databases">
        <title>Aliifodinibius sp. nov., a new bacterium isolated from saline soil.</title>
        <authorList>
            <person name="Galisteo C."/>
            <person name="De La Haba R."/>
            <person name="Sanchez-Porro C."/>
            <person name="Ventosa A."/>
        </authorList>
    </citation>
    <scope>NUCLEOTIDE SEQUENCE [LARGE SCALE GENOMIC DNA]</scope>
    <source>
        <strain evidence="2 3">1BSP15-2V2</strain>
    </source>
</reference>
<evidence type="ECO:0000313" key="3">
    <source>
        <dbReference type="Proteomes" id="UP001207918"/>
    </source>
</evidence>
<dbReference type="RefSeq" id="WP_265768022.1">
    <property type="nucleotide sequence ID" value="NZ_JAGGJA010000024.1"/>
</dbReference>
<gene>
    <name evidence="2" type="ORF">J6I44_19970</name>
</gene>
<proteinExistence type="predicted"/>
<feature type="compositionally biased region" description="Acidic residues" evidence="1">
    <location>
        <begin position="428"/>
        <end position="444"/>
    </location>
</feature>
<sequence>MMNQTVQQTTQKLIDLLPENEEHYRVDELRSWGIPPFIVRRIQVELERNLAESMVLPTTDWANLQSVAVQNAWDQFVQAIRDEARLPASYAKAVFETAVTDVLDMMTEPRKNIPDVIFGSNDELDYETLQKRAKAVVVYQHFATLLQRYMQKKQLEVLSRERCEKIIRKADERLAANYSPLNWAQMLDPLFNLLDDQIDPTLLRLFFEDKGRDQIADIFDRRDDKLDRAEFIEILSAPDFTNTESAVLEDSDPAGEEPEKEEAPEAETPPQLDEVQEVPTSVEPAEEQPPVEKEFEFKEKQQEDKTGEDVEDDSEDLSLNTNFSEWETIQETPANGSDENDDSISALFSDPEEQEGLGTLEGADESQAEADEQQEIESDDQEEESEPLAKPEEEEDPIWMRFMSEEEKTVLAEEESAEDSPISFGEQLTEDNANDFDKQEEEPIIDSTEHKDEDLGKEKEVERLEKQLADRHDHFVEAIFDGSEQAYEEALQNIVSFENWRQASKYIQKQVFSRNMVDLYSEPAVAFTDRLQNYFLAKENK</sequence>
<feature type="compositionally biased region" description="Basic and acidic residues" evidence="1">
    <location>
        <begin position="447"/>
        <end position="457"/>
    </location>
</feature>
<dbReference type="Proteomes" id="UP001207918">
    <property type="component" value="Unassembled WGS sequence"/>
</dbReference>
<feature type="compositionally biased region" description="Acidic residues" evidence="1">
    <location>
        <begin position="247"/>
        <end position="265"/>
    </location>
</feature>
<evidence type="ECO:0000313" key="2">
    <source>
        <dbReference type="EMBL" id="MCW9709149.1"/>
    </source>
</evidence>
<evidence type="ECO:0000256" key="1">
    <source>
        <dbReference type="SAM" id="MobiDB-lite"/>
    </source>
</evidence>
<feature type="compositionally biased region" description="Acidic residues" evidence="1">
    <location>
        <begin position="362"/>
        <end position="397"/>
    </location>
</feature>